<dbReference type="GO" id="GO:0006351">
    <property type="term" value="P:DNA-templated transcription"/>
    <property type="evidence" value="ECO:0007669"/>
    <property type="project" value="InterPro"/>
</dbReference>
<evidence type="ECO:0000256" key="3">
    <source>
        <dbReference type="SAM" id="MobiDB-lite"/>
    </source>
</evidence>
<keyword evidence="2" id="KW-0539">Nucleus</keyword>
<feature type="region of interest" description="Disordered" evidence="3">
    <location>
        <begin position="663"/>
        <end position="686"/>
    </location>
</feature>
<evidence type="ECO:0000313" key="5">
    <source>
        <dbReference type="EMBL" id="ORX38629.1"/>
    </source>
</evidence>
<sequence>MQETLRYLPKKSSCDRYIVAFFSAYNEYVDIIYEPDFRAKYEAFWTVVVQPNPRPNVELRFLALLLIVLAFGVLLDYNQDTSLLDGLGVYNDDVRRNFERMLNESRDESFGLADREELSHVLSRAANRALAEASTFHEPSLDSVTAKIMLSLYYVICRRVFEGWTMIGEAVRAAQAQGMHVDPSIWDMPPLQAEIRRRLWAHMYTLDRSLALYVGRPFAVVSEYTTRPPVNATDQSIASASHQDNIIIATLDNPTKSTFLILHYQLAKIIGEAQEKCFGISGKRRYKDVLDCEELFDAFKRSLPPHFRLDGDEADHSLDLSDEYKWLVPQRLSLISKYHLARISLHRPYLLRSFRHRGDTMFAKSREACIESSVAEIQLRTALEGSDPLDRFKWMTVASGFNTATILGCLCIFPMRGDGDFDQRSVLQLLEKYVSIQEKTLRRDERLEDELRVLRMMLQRAKINMSIPKFNHRARHSSAVEPTPITISRGLDPQLGNARVTTDRKCTPIFSFCLPRPDLSVTSTTTHNHISSRSSQTDQTLAPAFQPDTQDDPALSPLRPHDPSSSVPSTSGQMTGSPQVTPLTDIWDLGAEQYPLDAEAWLNLFAQYPQHDQSSDLFFGLMGMGTTTTEEGWMQHGQQDPDPQSQADVPVCTASNERRFGGIPAFGLESGAGGSRSSCASRPATR</sequence>
<dbReference type="InterPro" id="IPR007219">
    <property type="entry name" value="XnlR_reg_dom"/>
</dbReference>
<dbReference type="CDD" id="cd12148">
    <property type="entry name" value="fungal_TF_MHR"/>
    <property type="match status" value="1"/>
</dbReference>
<organism evidence="5 6">
    <name type="scientific">Kockovaella imperatae</name>
    <dbReference type="NCBI Taxonomy" id="4999"/>
    <lineage>
        <taxon>Eukaryota</taxon>
        <taxon>Fungi</taxon>
        <taxon>Dikarya</taxon>
        <taxon>Basidiomycota</taxon>
        <taxon>Agaricomycotina</taxon>
        <taxon>Tremellomycetes</taxon>
        <taxon>Tremellales</taxon>
        <taxon>Cuniculitremaceae</taxon>
        <taxon>Kockovaella</taxon>
    </lineage>
</organism>
<comment type="subcellular location">
    <subcellularLocation>
        <location evidence="1">Nucleus</location>
    </subcellularLocation>
</comment>
<name>A0A1Y1UKV8_9TREE</name>
<dbReference type="OrthoDB" id="3364175at2759"/>
<dbReference type="RefSeq" id="XP_021872551.1">
    <property type="nucleotide sequence ID" value="XM_022015401.1"/>
</dbReference>
<feature type="domain" description="Xylanolytic transcriptional activator regulatory" evidence="4">
    <location>
        <begin position="163"/>
        <end position="235"/>
    </location>
</feature>
<proteinExistence type="predicted"/>
<feature type="region of interest" description="Disordered" evidence="3">
    <location>
        <begin position="523"/>
        <end position="582"/>
    </location>
</feature>
<dbReference type="GO" id="GO:0008270">
    <property type="term" value="F:zinc ion binding"/>
    <property type="evidence" value="ECO:0007669"/>
    <property type="project" value="InterPro"/>
</dbReference>
<feature type="region of interest" description="Disordered" evidence="3">
    <location>
        <begin position="473"/>
        <end position="496"/>
    </location>
</feature>
<accession>A0A1Y1UKV8</accession>
<feature type="compositionally biased region" description="Low complexity" evidence="3">
    <location>
        <begin position="675"/>
        <end position="686"/>
    </location>
</feature>
<dbReference type="Proteomes" id="UP000193218">
    <property type="component" value="Unassembled WGS sequence"/>
</dbReference>
<evidence type="ECO:0000313" key="6">
    <source>
        <dbReference type="Proteomes" id="UP000193218"/>
    </source>
</evidence>
<comment type="caution">
    <text evidence="5">The sequence shown here is derived from an EMBL/GenBank/DDBJ whole genome shotgun (WGS) entry which is preliminary data.</text>
</comment>
<dbReference type="Pfam" id="PF04082">
    <property type="entry name" value="Fungal_trans"/>
    <property type="match status" value="1"/>
</dbReference>
<dbReference type="GeneID" id="33557210"/>
<gene>
    <name evidence="5" type="ORF">BD324DRAFT_621661</name>
</gene>
<dbReference type="InParanoid" id="A0A1Y1UKV8"/>
<dbReference type="GO" id="GO:0005634">
    <property type="term" value="C:nucleus"/>
    <property type="evidence" value="ECO:0007669"/>
    <property type="project" value="UniProtKB-SubCell"/>
</dbReference>
<dbReference type="AlphaFoldDB" id="A0A1Y1UKV8"/>
<evidence type="ECO:0000256" key="1">
    <source>
        <dbReference type="ARBA" id="ARBA00004123"/>
    </source>
</evidence>
<evidence type="ECO:0000259" key="4">
    <source>
        <dbReference type="SMART" id="SM00906"/>
    </source>
</evidence>
<dbReference type="InterPro" id="IPR050613">
    <property type="entry name" value="Sec_Metabolite_Reg"/>
</dbReference>
<reference evidence="5 6" key="1">
    <citation type="submission" date="2017-03" db="EMBL/GenBank/DDBJ databases">
        <title>Widespread Adenine N6-methylation of Active Genes in Fungi.</title>
        <authorList>
            <consortium name="DOE Joint Genome Institute"/>
            <person name="Mondo S.J."/>
            <person name="Dannebaum R.O."/>
            <person name="Kuo R.C."/>
            <person name="Louie K.B."/>
            <person name="Bewick A.J."/>
            <person name="Labutti K."/>
            <person name="Haridas S."/>
            <person name="Kuo A."/>
            <person name="Salamov A."/>
            <person name="Ahrendt S.R."/>
            <person name="Lau R."/>
            <person name="Bowen B.P."/>
            <person name="Lipzen A."/>
            <person name="Sullivan W."/>
            <person name="Andreopoulos W.B."/>
            <person name="Clum A."/>
            <person name="Lindquist E."/>
            <person name="Daum C."/>
            <person name="Northen T.R."/>
            <person name="Ramamoorthy G."/>
            <person name="Schmitz R.J."/>
            <person name="Gryganskyi A."/>
            <person name="Culley D."/>
            <person name="Magnuson J."/>
            <person name="James T.Y."/>
            <person name="O'Malley M.A."/>
            <person name="Stajich J.E."/>
            <person name="Spatafora J.W."/>
            <person name="Visel A."/>
            <person name="Grigoriev I.V."/>
        </authorList>
    </citation>
    <scope>NUCLEOTIDE SEQUENCE [LARGE SCALE GENOMIC DNA]</scope>
    <source>
        <strain evidence="5 6">NRRL Y-17943</strain>
    </source>
</reference>
<feature type="compositionally biased region" description="Polar residues" evidence="3">
    <location>
        <begin position="563"/>
        <end position="582"/>
    </location>
</feature>
<dbReference type="PANTHER" id="PTHR31001">
    <property type="entry name" value="UNCHARACTERIZED TRANSCRIPTIONAL REGULATORY PROTEIN"/>
    <property type="match status" value="1"/>
</dbReference>
<evidence type="ECO:0000256" key="2">
    <source>
        <dbReference type="ARBA" id="ARBA00023242"/>
    </source>
</evidence>
<dbReference type="SMART" id="SM00906">
    <property type="entry name" value="Fungal_trans"/>
    <property type="match status" value="1"/>
</dbReference>
<feature type="compositionally biased region" description="Polar residues" evidence="3">
    <location>
        <begin position="523"/>
        <end position="540"/>
    </location>
</feature>
<keyword evidence="6" id="KW-1185">Reference proteome</keyword>
<dbReference type="GO" id="GO:0003677">
    <property type="term" value="F:DNA binding"/>
    <property type="evidence" value="ECO:0007669"/>
    <property type="project" value="InterPro"/>
</dbReference>
<dbReference type="EMBL" id="NBSH01000004">
    <property type="protein sequence ID" value="ORX38629.1"/>
    <property type="molecule type" value="Genomic_DNA"/>
</dbReference>
<dbReference type="PANTHER" id="PTHR31001:SF87">
    <property type="entry name" value="COL-21"/>
    <property type="match status" value="1"/>
</dbReference>
<protein>
    <submittedName>
        <fullName evidence="5">Fungal-specific transcription factor domain-domain-containing protein</fullName>
    </submittedName>
</protein>